<dbReference type="AlphaFoldDB" id="A0A9P7ZAF2"/>
<comment type="caution">
    <text evidence="2">The sequence shown here is derived from an EMBL/GenBank/DDBJ whole genome shotgun (WGS) entry which is preliminary data.</text>
</comment>
<dbReference type="InterPro" id="IPR012337">
    <property type="entry name" value="RNaseH-like_sf"/>
</dbReference>
<dbReference type="PANTHER" id="PTHR22891">
    <property type="entry name" value="EUKARYOTIC TRANSLATION INITIATION FACTOR 2C"/>
    <property type="match status" value="1"/>
</dbReference>
<organism evidence="2 3">
    <name type="scientific">Calycina marina</name>
    <dbReference type="NCBI Taxonomy" id="1763456"/>
    <lineage>
        <taxon>Eukaryota</taxon>
        <taxon>Fungi</taxon>
        <taxon>Dikarya</taxon>
        <taxon>Ascomycota</taxon>
        <taxon>Pezizomycotina</taxon>
        <taxon>Leotiomycetes</taxon>
        <taxon>Helotiales</taxon>
        <taxon>Pezizellaceae</taxon>
        <taxon>Calycina</taxon>
    </lineage>
</organism>
<dbReference type="Proteomes" id="UP000887226">
    <property type="component" value="Unassembled WGS sequence"/>
</dbReference>
<dbReference type="PROSITE" id="PS50822">
    <property type="entry name" value="PIWI"/>
    <property type="match status" value="1"/>
</dbReference>
<evidence type="ECO:0000313" key="2">
    <source>
        <dbReference type="EMBL" id="KAG9248087.1"/>
    </source>
</evidence>
<dbReference type="SUPFAM" id="SSF53098">
    <property type="entry name" value="Ribonuclease H-like"/>
    <property type="match status" value="1"/>
</dbReference>
<dbReference type="EMBL" id="MU253756">
    <property type="protein sequence ID" value="KAG9248087.1"/>
    <property type="molecule type" value="Genomic_DNA"/>
</dbReference>
<feature type="domain" description="Piwi" evidence="1">
    <location>
        <begin position="1"/>
        <end position="221"/>
    </location>
</feature>
<gene>
    <name evidence="2" type="ORF">BJ878DRAFT_532149</name>
</gene>
<keyword evidence="3" id="KW-1185">Reference proteome</keyword>
<dbReference type="GO" id="GO:0003676">
    <property type="term" value="F:nucleic acid binding"/>
    <property type="evidence" value="ECO:0007669"/>
    <property type="project" value="InterPro"/>
</dbReference>
<name>A0A9P7ZAF2_9HELO</name>
<dbReference type="InterPro" id="IPR036397">
    <property type="entry name" value="RNaseH_sf"/>
</dbReference>
<dbReference type="Pfam" id="PF02171">
    <property type="entry name" value="Piwi"/>
    <property type="match status" value="1"/>
</dbReference>
<reference evidence="2" key="1">
    <citation type="journal article" date="2021" name="IMA Fungus">
        <title>Genomic characterization of three marine fungi, including Emericellopsis atlantica sp. nov. with signatures of a generalist lifestyle and marine biomass degradation.</title>
        <authorList>
            <person name="Hagestad O.C."/>
            <person name="Hou L."/>
            <person name="Andersen J.H."/>
            <person name="Hansen E.H."/>
            <person name="Altermark B."/>
            <person name="Li C."/>
            <person name="Kuhnert E."/>
            <person name="Cox R.J."/>
            <person name="Crous P.W."/>
            <person name="Spatafora J.W."/>
            <person name="Lail K."/>
            <person name="Amirebrahimi M."/>
            <person name="Lipzen A."/>
            <person name="Pangilinan J."/>
            <person name="Andreopoulos W."/>
            <person name="Hayes R.D."/>
            <person name="Ng V."/>
            <person name="Grigoriev I.V."/>
            <person name="Jackson S.A."/>
            <person name="Sutton T.D.S."/>
            <person name="Dobson A.D.W."/>
            <person name="Rama T."/>
        </authorList>
    </citation>
    <scope>NUCLEOTIDE SEQUENCE</scope>
    <source>
        <strain evidence="2">TRa3180A</strain>
    </source>
</reference>
<evidence type="ECO:0000259" key="1">
    <source>
        <dbReference type="PROSITE" id="PS50822"/>
    </source>
</evidence>
<accession>A0A9P7ZAF2</accession>
<dbReference type="InterPro" id="IPR003165">
    <property type="entry name" value="Piwi"/>
</dbReference>
<sequence length="236" mass="26473">MVCANTSLKLNFKLGGTNHTVKGESWGGALADTIIVCADVGHVPKDSDSGCPSISSVVATQDAENKSQFIAGLASMIEERVLAYNTNMKKLPQNMLFYRNEINESQYGMAYSDEVPLIKKGRKTTDWTRKITVIVVGKGYHPRFFPDQSRNLNHFSAEAADKERKKNIEEGLVIEHSTVYPTHLNFYLQSHNSPDGIVRSAYYVVIYDEFNYTLEQLQSIVSNHSPGHLYSRENGF</sequence>
<dbReference type="OrthoDB" id="10252740at2759"/>
<protein>
    <submittedName>
        <fullName evidence="2">Ribonuclease H-like domain-containing protein</fullName>
    </submittedName>
</protein>
<dbReference type="SMART" id="SM00950">
    <property type="entry name" value="Piwi"/>
    <property type="match status" value="1"/>
</dbReference>
<dbReference type="Gene3D" id="3.30.420.10">
    <property type="entry name" value="Ribonuclease H-like superfamily/Ribonuclease H"/>
    <property type="match status" value="1"/>
</dbReference>
<evidence type="ECO:0000313" key="3">
    <source>
        <dbReference type="Proteomes" id="UP000887226"/>
    </source>
</evidence>
<proteinExistence type="predicted"/>